<dbReference type="AlphaFoldDB" id="A0A6G0WSB6"/>
<keyword evidence="3" id="KW-1185">Reference proteome</keyword>
<evidence type="ECO:0000256" key="1">
    <source>
        <dbReference type="SAM" id="MobiDB-lite"/>
    </source>
</evidence>
<feature type="region of interest" description="Disordered" evidence="1">
    <location>
        <begin position="243"/>
        <end position="273"/>
    </location>
</feature>
<comment type="caution">
    <text evidence="2">The sequence shown here is derived from an EMBL/GenBank/DDBJ whole genome shotgun (WGS) entry which is preliminary data.</text>
</comment>
<reference evidence="2 3" key="1">
    <citation type="submission" date="2019-07" db="EMBL/GenBank/DDBJ databases">
        <title>Genomics analysis of Aphanomyces spp. identifies a new class of oomycete effector associated with host adaptation.</title>
        <authorList>
            <person name="Gaulin E."/>
        </authorList>
    </citation>
    <scope>NUCLEOTIDE SEQUENCE [LARGE SCALE GENOMIC DNA]</scope>
    <source>
        <strain evidence="2 3">ATCC 201684</strain>
    </source>
</reference>
<proteinExistence type="predicted"/>
<organism evidence="2 3">
    <name type="scientific">Aphanomyces euteiches</name>
    <dbReference type="NCBI Taxonomy" id="100861"/>
    <lineage>
        <taxon>Eukaryota</taxon>
        <taxon>Sar</taxon>
        <taxon>Stramenopiles</taxon>
        <taxon>Oomycota</taxon>
        <taxon>Saprolegniomycetes</taxon>
        <taxon>Saprolegniales</taxon>
        <taxon>Verrucalvaceae</taxon>
        <taxon>Aphanomyces</taxon>
    </lineage>
</organism>
<protein>
    <submittedName>
        <fullName evidence="2">Uncharacterized protein</fullName>
    </submittedName>
</protein>
<evidence type="ECO:0000313" key="3">
    <source>
        <dbReference type="Proteomes" id="UP000481153"/>
    </source>
</evidence>
<feature type="compositionally biased region" description="Polar residues" evidence="1">
    <location>
        <begin position="243"/>
        <end position="259"/>
    </location>
</feature>
<accession>A0A6G0WSB6</accession>
<dbReference type="VEuPathDB" id="FungiDB:AeMF1_018444"/>
<dbReference type="Proteomes" id="UP000481153">
    <property type="component" value="Unassembled WGS sequence"/>
</dbReference>
<sequence>MTVSTASVKSGLPADLALLAFDGKKASFRVWSQGFISYLEGLTLEMLGNYLREPKKLPEPRIKYEDWLTGLPPVVSTGNEAHDQWHAYNRKRTEQKVRFDLYQLLPKSFVQQLRDTTDSKTPVHEVWSEVNRRYVKTAQKPFDNIQSWFGEMKSLKNLINAQSQQHLGRDSVTDDMLIYLALNELPSQFYGAQIKYDASFTLSEVETKLVGVFGQKKKSAILTMGGQNTKQEIPVNNVTRLANQSAGKRKSSSGPANQSKRADTGNGKGYQRPSPQSGVCFYCTGKYNVDGKDHPKWKCPKRADDFARGWVRSNIFEVPRRIQDATPRGRDAKQEEIPCGAITTQREVNIPDTGSVRAEVAIPDADEGTSIEEILFNDDDEMGDDIMQFSPALSVDTTTTPRMENVAASMKTLYVELDKDNE</sequence>
<evidence type="ECO:0000313" key="2">
    <source>
        <dbReference type="EMBL" id="KAF0730320.1"/>
    </source>
</evidence>
<dbReference type="EMBL" id="VJMJ01000155">
    <property type="protein sequence ID" value="KAF0730320.1"/>
    <property type="molecule type" value="Genomic_DNA"/>
</dbReference>
<name>A0A6G0WSB6_9STRA</name>
<gene>
    <name evidence="2" type="ORF">Ae201684_012318</name>
</gene>